<keyword evidence="1" id="KW-0472">Membrane</keyword>
<gene>
    <name evidence="1" type="ORF">TTHERM_000770799</name>
</gene>
<dbReference type="GeneID" id="24440593"/>
<protein>
    <submittedName>
        <fullName evidence="1">Transmembrane protein, putative</fullName>
    </submittedName>
</protein>
<accession>W7XEC5</accession>
<dbReference type="EMBL" id="GG662723">
    <property type="protein sequence ID" value="EWS74943.1"/>
    <property type="molecule type" value="Genomic_DNA"/>
</dbReference>
<sequence>MGNIVTTFRNSMVDFSSAARHQQKFLSQKHQKTNRLIMTYFYSTIVVAGLQYQIGYEEKKVQRNYHSLKDLIEKDKFSLTYDLSKEELERINY</sequence>
<dbReference type="RefSeq" id="XP_012652532.1">
    <property type="nucleotide sequence ID" value="XM_012797078.1"/>
</dbReference>
<keyword evidence="2" id="KW-1185">Reference proteome</keyword>
<keyword evidence="1" id="KW-0812">Transmembrane</keyword>
<dbReference type="AlphaFoldDB" id="W7XEC5"/>
<dbReference type="KEGG" id="tet:TTHERM_000770799"/>
<evidence type="ECO:0000313" key="2">
    <source>
        <dbReference type="Proteomes" id="UP000009168"/>
    </source>
</evidence>
<proteinExistence type="predicted"/>
<reference evidence="2" key="1">
    <citation type="journal article" date="2006" name="PLoS Biol.">
        <title>Macronuclear genome sequence of the ciliate Tetrahymena thermophila, a model eukaryote.</title>
        <authorList>
            <person name="Eisen J.A."/>
            <person name="Coyne R.S."/>
            <person name="Wu M."/>
            <person name="Wu D."/>
            <person name="Thiagarajan M."/>
            <person name="Wortman J.R."/>
            <person name="Badger J.H."/>
            <person name="Ren Q."/>
            <person name="Amedeo P."/>
            <person name="Jones K.M."/>
            <person name="Tallon L.J."/>
            <person name="Delcher A.L."/>
            <person name="Salzberg S.L."/>
            <person name="Silva J.C."/>
            <person name="Haas B.J."/>
            <person name="Majoros W.H."/>
            <person name="Farzad M."/>
            <person name="Carlton J.M."/>
            <person name="Smith R.K. Jr."/>
            <person name="Garg J."/>
            <person name="Pearlman R.E."/>
            <person name="Karrer K.M."/>
            <person name="Sun L."/>
            <person name="Manning G."/>
            <person name="Elde N.C."/>
            <person name="Turkewitz A.P."/>
            <person name="Asai D.J."/>
            <person name="Wilkes D.E."/>
            <person name="Wang Y."/>
            <person name="Cai H."/>
            <person name="Collins K."/>
            <person name="Stewart B.A."/>
            <person name="Lee S.R."/>
            <person name="Wilamowska K."/>
            <person name="Weinberg Z."/>
            <person name="Ruzzo W.L."/>
            <person name="Wloga D."/>
            <person name="Gaertig J."/>
            <person name="Frankel J."/>
            <person name="Tsao C.-C."/>
            <person name="Gorovsky M.A."/>
            <person name="Keeling P.J."/>
            <person name="Waller R.F."/>
            <person name="Patron N.J."/>
            <person name="Cherry J.M."/>
            <person name="Stover N.A."/>
            <person name="Krieger C.J."/>
            <person name="del Toro C."/>
            <person name="Ryder H.F."/>
            <person name="Williamson S.C."/>
            <person name="Barbeau R.A."/>
            <person name="Hamilton E.P."/>
            <person name="Orias E."/>
        </authorList>
    </citation>
    <scope>NUCLEOTIDE SEQUENCE [LARGE SCALE GENOMIC DNA]</scope>
    <source>
        <strain evidence="2">SB210</strain>
    </source>
</reference>
<name>W7XEC5_TETTS</name>
<dbReference type="Proteomes" id="UP000009168">
    <property type="component" value="Unassembled WGS sequence"/>
</dbReference>
<dbReference type="InParanoid" id="W7XEC5"/>
<organism evidence="1 2">
    <name type="scientific">Tetrahymena thermophila (strain SB210)</name>
    <dbReference type="NCBI Taxonomy" id="312017"/>
    <lineage>
        <taxon>Eukaryota</taxon>
        <taxon>Sar</taxon>
        <taxon>Alveolata</taxon>
        <taxon>Ciliophora</taxon>
        <taxon>Intramacronucleata</taxon>
        <taxon>Oligohymenophorea</taxon>
        <taxon>Hymenostomatida</taxon>
        <taxon>Tetrahymenina</taxon>
        <taxon>Tetrahymenidae</taxon>
        <taxon>Tetrahymena</taxon>
    </lineage>
</organism>
<evidence type="ECO:0000313" key="1">
    <source>
        <dbReference type="EMBL" id="EWS74943.1"/>
    </source>
</evidence>